<dbReference type="Gene3D" id="2.60.40.1820">
    <property type="match status" value="1"/>
</dbReference>
<evidence type="ECO:0000256" key="5">
    <source>
        <dbReference type="SAM" id="MobiDB-lite"/>
    </source>
</evidence>
<protein>
    <recommendedName>
        <fullName evidence="7">Late embryogenesis abundant protein LEA-2 subgroup domain-containing protein</fullName>
    </recommendedName>
</protein>
<accession>A0A843U5B4</accession>
<reference evidence="8" key="1">
    <citation type="submission" date="2017-07" db="EMBL/GenBank/DDBJ databases">
        <title>Taro Niue Genome Assembly and Annotation.</title>
        <authorList>
            <person name="Atibalentja N."/>
            <person name="Keating K."/>
            <person name="Fields C.J."/>
        </authorList>
    </citation>
    <scope>NUCLEOTIDE SEQUENCE</scope>
    <source>
        <strain evidence="8">Niue_2</strain>
        <tissue evidence="8">Leaf</tissue>
    </source>
</reference>
<feature type="compositionally biased region" description="Polar residues" evidence="5">
    <location>
        <begin position="1"/>
        <end position="12"/>
    </location>
</feature>
<feature type="domain" description="Late embryogenesis abundant protein LEA-2 subgroup" evidence="7">
    <location>
        <begin position="117"/>
        <end position="215"/>
    </location>
</feature>
<dbReference type="PANTHER" id="PTHR31234">
    <property type="entry name" value="LATE EMBRYOGENESIS ABUNDANT (LEA) HYDROXYPROLINE-RICH GLYCOPROTEIN FAMILY"/>
    <property type="match status" value="1"/>
</dbReference>
<evidence type="ECO:0000256" key="4">
    <source>
        <dbReference type="ARBA" id="ARBA00023136"/>
    </source>
</evidence>
<proteinExistence type="predicted"/>
<comment type="subcellular location">
    <subcellularLocation>
        <location evidence="1">Membrane</location>
        <topology evidence="1">Single-pass membrane protein</topology>
    </subcellularLocation>
</comment>
<evidence type="ECO:0000313" key="9">
    <source>
        <dbReference type="Proteomes" id="UP000652761"/>
    </source>
</evidence>
<dbReference type="GO" id="GO:0005886">
    <property type="term" value="C:plasma membrane"/>
    <property type="evidence" value="ECO:0007669"/>
    <property type="project" value="TreeGrafter"/>
</dbReference>
<dbReference type="PANTHER" id="PTHR31234:SF2">
    <property type="entry name" value="OS05G0199100 PROTEIN"/>
    <property type="match status" value="1"/>
</dbReference>
<dbReference type="Pfam" id="PF03168">
    <property type="entry name" value="LEA_2"/>
    <property type="match status" value="1"/>
</dbReference>
<dbReference type="InterPro" id="IPR044839">
    <property type="entry name" value="NDR1-like"/>
</dbReference>
<dbReference type="EMBL" id="NMUH01000511">
    <property type="protein sequence ID" value="MQL80502.1"/>
    <property type="molecule type" value="Genomic_DNA"/>
</dbReference>
<evidence type="ECO:0000313" key="8">
    <source>
        <dbReference type="EMBL" id="MQL80502.1"/>
    </source>
</evidence>
<evidence type="ECO:0000256" key="3">
    <source>
        <dbReference type="ARBA" id="ARBA00022989"/>
    </source>
</evidence>
<gene>
    <name evidence="8" type="ORF">Taro_012951</name>
</gene>
<keyword evidence="2 6" id="KW-0812">Transmembrane</keyword>
<keyword evidence="9" id="KW-1185">Reference proteome</keyword>
<evidence type="ECO:0000256" key="6">
    <source>
        <dbReference type="SAM" id="Phobius"/>
    </source>
</evidence>
<comment type="caution">
    <text evidence="8">The sequence shown here is derived from an EMBL/GenBank/DDBJ whole genome shotgun (WGS) entry which is preliminary data.</text>
</comment>
<keyword evidence="4 6" id="KW-0472">Membrane</keyword>
<feature type="region of interest" description="Disordered" evidence="5">
    <location>
        <begin position="1"/>
        <end position="20"/>
    </location>
</feature>
<name>A0A843U5B4_COLES</name>
<dbReference type="AlphaFoldDB" id="A0A843U5B4"/>
<feature type="transmembrane region" description="Helical" evidence="6">
    <location>
        <begin position="54"/>
        <end position="84"/>
    </location>
</feature>
<dbReference type="InterPro" id="IPR004864">
    <property type="entry name" value="LEA_2"/>
</dbReference>
<evidence type="ECO:0000256" key="1">
    <source>
        <dbReference type="ARBA" id="ARBA00004167"/>
    </source>
</evidence>
<dbReference type="OrthoDB" id="777167at2759"/>
<evidence type="ECO:0000259" key="7">
    <source>
        <dbReference type="Pfam" id="PF03168"/>
    </source>
</evidence>
<dbReference type="Proteomes" id="UP000652761">
    <property type="component" value="Unassembled WGS sequence"/>
</dbReference>
<keyword evidence="3 6" id="KW-1133">Transmembrane helix</keyword>
<evidence type="ECO:0000256" key="2">
    <source>
        <dbReference type="ARBA" id="ARBA00022692"/>
    </source>
</evidence>
<organism evidence="8 9">
    <name type="scientific">Colocasia esculenta</name>
    <name type="common">Wild taro</name>
    <name type="synonym">Arum esculentum</name>
    <dbReference type="NCBI Taxonomy" id="4460"/>
    <lineage>
        <taxon>Eukaryota</taxon>
        <taxon>Viridiplantae</taxon>
        <taxon>Streptophyta</taxon>
        <taxon>Embryophyta</taxon>
        <taxon>Tracheophyta</taxon>
        <taxon>Spermatophyta</taxon>
        <taxon>Magnoliopsida</taxon>
        <taxon>Liliopsida</taxon>
        <taxon>Araceae</taxon>
        <taxon>Aroideae</taxon>
        <taxon>Colocasieae</taxon>
        <taxon>Colocasia</taxon>
    </lineage>
</organism>
<dbReference type="GO" id="GO:0098542">
    <property type="term" value="P:defense response to other organism"/>
    <property type="evidence" value="ECO:0007669"/>
    <property type="project" value="InterPro"/>
</dbReference>
<sequence>MASKPSNPNGPHSLNGAAAGPAFPATKAQMYGATRPAYRPQPPKPRRRRSRRGCCCSCCLWLTLILLALIFLAAIAGGIFYVMYRPHRPSFSVSSLRLSALNVSAANALTSRMDVSVTARNPNRKLVYVYDPISISVSTGGVGIGNGSFPAFVHDAKNTTVLKAAVTSSGQSLDSAAASDLKKKNSLPLQIQLETRAGVKVGGLKTKKIRIRVSCDGVNVSVPKGKTTPSASSPDATCKVKLRIKIWKWYV</sequence>